<dbReference type="Gene3D" id="3.10.580.10">
    <property type="entry name" value="CBS-domain"/>
    <property type="match status" value="1"/>
</dbReference>
<keyword evidence="3 11" id="KW-0812">Transmembrane</keyword>
<evidence type="ECO:0000256" key="6">
    <source>
        <dbReference type="ARBA" id="ARBA00023136"/>
    </source>
</evidence>
<keyword evidence="7" id="KW-0869">Chloride channel</keyword>
<evidence type="ECO:0000313" key="14">
    <source>
        <dbReference type="Proteomes" id="UP000237839"/>
    </source>
</evidence>
<name>A0A2S9GZM2_9BURK</name>
<dbReference type="Proteomes" id="UP000237839">
    <property type="component" value="Unassembled WGS sequence"/>
</dbReference>
<feature type="domain" description="CBS" evidence="12">
    <location>
        <begin position="515"/>
        <end position="577"/>
    </location>
</feature>
<feature type="transmembrane region" description="Helical" evidence="11">
    <location>
        <begin position="337"/>
        <end position="356"/>
    </location>
</feature>
<dbReference type="OrthoDB" id="9767361at2"/>
<organism evidence="13 14">
    <name type="scientific">Solimicrobium silvestre</name>
    <dbReference type="NCBI Taxonomy" id="2099400"/>
    <lineage>
        <taxon>Bacteria</taxon>
        <taxon>Pseudomonadati</taxon>
        <taxon>Pseudomonadota</taxon>
        <taxon>Betaproteobacteria</taxon>
        <taxon>Burkholderiales</taxon>
        <taxon>Oxalobacteraceae</taxon>
        <taxon>Solimicrobium</taxon>
    </lineage>
</organism>
<evidence type="ECO:0000313" key="13">
    <source>
        <dbReference type="EMBL" id="PRC93182.1"/>
    </source>
</evidence>
<feature type="transmembrane region" description="Helical" evidence="11">
    <location>
        <begin position="165"/>
        <end position="189"/>
    </location>
</feature>
<dbReference type="InterPro" id="IPR000644">
    <property type="entry name" value="CBS_dom"/>
</dbReference>
<keyword evidence="4 11" id="KW-1133">Transmembrane helix</keyword>
<evidence type="ECO:0000256" key="5">
    <source>
        <dbReference type="ARBA" id="ARBA00023065"/>
    </source>
</evidence>
<dbReference type="InterPro" id="IPR046342">
    <property type="entry name" value="CBS_dom_sf"/>
</dbReference>
<feature type="transmembrane region" description="Helical" evidence="11">
    <location>
        <begin position="21"/>
        <end position="47"/>
    </location>
</feature>
<feature type="transmembrane region" description="Helical" evidence="11">
    <location>
        <begin position="201"/>
        <end position="219"/>
    </location>
</feature>
<evidence type="ECO:0000256" key="10">
    <source>
        <dbReference type="PROSITE-ProRule" id="PRU00703"/>
    </source>
</evidence>
<dbReference type="InterPro" id="IPR050368">
    <property type="entry name" value="ClC-type_chloride_channel"/>
</dbReference>
<comment type="caution">
    <text evidence="13">The sequence shown here is derived from an EMBL/GenBank/DDBJ whole genome shotgun (WGS) entry which is preliminary data.</text>
</comment>
<evidence type="ECO:0000256" key="3">
    <source>
        <dbReference type="ARBA" id="ARBA00022692"/>
    </source>
</evidence>
<dbReference type="Pfam" id="PF00654">
    <property type="entry name" value="Voltage_CLC"/>
    <property type="match status" value="1"/>
</dbReference>
<keyword evidence="6 11" id="KW-0472">Membrane</keyword>
<evidence type="ECO:0000256" key="4">
    <source>
        <dbReference type="ARBA" id="ARBA00022989"/>
    </source>
</evidence>
<dbReference type="SUPFAM" id="SSF54631">
    <property type="entry name" value="CBS-domain pair"/>
    <property type="match status" value="1"/>
</dbReference>
<feature type="transmembrane region" description="Helical" evidence="11">
    <location>
        <begin position="309"/>
        <end position="331"/>
    </location>
</feature>
<evidence type="ECO:0000256" key="9">
    <source>
        <dbReference type="ARBA" id="ARBA00023303"/>
    </source>
</evidence>
<dbReference type="AlphaFoldDB" id="A0A2S9GZM2"/>
<dbReference type="SMART" id="SM00116">
    <property type="entry name" value="CBS"/>
    <property type="match status" value="2"/>
</dbReference>
<dbReference type="PRINTS" id="PR00762">
    <property type="entry name" value="CLCHANNEL"/>
</dbReference>
<evidence type="ECO:0000256" key="11">
    <source>
        <dbReference type="SAM" id="Phobius"/>
    </source>
</evidence>
<accession>A0A2S9GZM2</accession>
<dbReference type="SUPFAM" id="SSF81340">
    <property type="entry name" value="Clc chloride channel"/>
    <property type="match status" value="1"/>
</dbReference>
<evidence type="ECO:0000256" key="7">
    <source>
        <dbReference type="ARBA" id="ARBA00023173"/>
    </source>
</evidence>
<dbReference type="CDD" id="cd00400">
    <property type="entry name" value="Voltage_gated_ClC"/>
    <property type="match status" value="1"/>
</dbReference>
<dbReference type="PROSITE" id="PS51371">
    <property type="entry name" value="CBS"/>
    <property type="match status" value="2"/>
</dbReference>
<protein>
    <submittedName>
        <fullName evidence="13">Chloride channel protein EriC</fullName>
    </submittedName>
</protein>
<feature type="transmembrane region" description="Helical" evidence="11">
    <location>
        <begin position="272"/>
        <end position="289"/>
    </location>
</feature>
<gene>
    <name evidence="13" type="ORF">S2091_2268</name>
</gene>
<keyword evidence="8" id="KW-0868">Chloride</keyword>
<evidence type="ECO:0000256" key="1">
    <source>
        <dbReference type="ARBA" id="ARBA00004141"/>
    </source>
</evidence>
<dbReference type="Pfam" id="PF00571">
    <property type="entry name" value="CBS"/>
    <property type="match status" value="2"/>
</dbReference>
<proteinExistence type="predicted"/>
<dbReference type="RefSeq" id="WP_105531911.1">
    <property type="nucleotide sequence ID" value="NZ_PUGF01000009.1"/>
</dbReference>
<comment type="subcellular location">
    <subcellularLocation>
        <location evidence="1">Membrane</location>
        <topology evidence="1">Multi-pass membrane protein</topology>
    </subcellularLocation>
</comment>
<evidence type="ECO:0000256" key="8">
    <source>
        <dbReference type="ARBA" id="ARBA00023214"/>
    </source>
</evidence>
<reference evidence="13 14" key="1">
    <citation type="submission" date="2018-02" db="EMBL/GenBank/DDBJ databases">
        <title>Solimicrobium silvestre gen. nov., sp. nov., isolated from alpine forest soil.</title>
        <authorList>
            <person name="Margesin R."/>
            <person name="Albuquerque L."/>
            <person name="Zhang D.-C."/>
            <person name="Froufe H.J.C."/>
            <person name="Severino R."/>
            <person name="Roxo I."/>
            <person name="Egas C."/>
            <person name="Da Costa M.S."/>
        </authorList>
    </citation>
    <scope>NUCLEOTIDE SEQUENCE [LARGE SCALE GENOMIC DNA]</scope>
    <source>
        <strain evidence="13 14">S20-91</strain>
    </source>
</reference>
<dbReference type="GO" id="GO:0034707">
    <property type="term" value="C:chloride channel complex"/>
    <property type="evidence" value="ECO:0007669"/>
    <property type="project" value="UniProtKB-KW"/>
</dbReference>
<sequence length="582" mass="62379">MSSYLNQHKRDFSNDKRLLKISCIAIAIGACGTLAAWLLLNLIRLFTNLFFYQAFSFVTRSPANHHLGAWVICLPVLGGLIVGLIARFGSEKIRGHGIPEAIEAILFGKSKMSAKVAILKPISSGIVIGSGGPFGAEGPIIMTGGAIGSLIAQHFHLTAAERKTLLVAGATAGMTAVFGTPIAAVLLAVELLLFELRPRSLLPVIVACSVAGFTRPLLLDSGPLFPLQTPAVGLLALFSCVIAGLLGGALSALMSTMLYRVEDAFHKLPVHWMWWPALGGLVVGIGGYFEPRALGVGYDVIGDLLNNHLLLQVALGLLLAKSVMWVIALGSGTSGGVLAPLLIIGAGLGTVLAPWLPGGDVHLWPLVCMAAVLAGVLGAPLTAAVFAFGLTQDVNALLPLLLTTGVAYGFTVLTMKRSIMTEKISRRGYHIYREYGVDPMERQHVDEVMSHVVTTISAQLSIAAALDQFFGAQQSHRSYPVVDDDQRLIGMIERSSLKQLADESSSLIHLFDAQQQTNVHFALPTETCRVAAARMATLQLERLPVVNNLKDRRVIGIISRSDLIKPSQLFFDEEQKRERLIA</sequence>
<dbReference type="InterPro" id="IPR014743">
    <property type="entry name" value="Cl-channel_core"/>
</dbReference>
<dbReference type="EMBL" id="PUGF01000009">
    <property type="protein sequence ID" value="PRC93182.1"/>
    <property type="molecule type" value="Genomic_DNA"/>
</dbReference>
<keyword evidence="9" id="KW-0407">Ion channel</keyword>
<feature type="transmembrane region" description="Helical" evidence="11">
    <location>
        <begin position="231"/>
        <end position="252"/>
    </location>
</feature>
<dbReference type="GO" id="GO:0005254">
    <property type="term" value="F:chloride channel activity"/>
    <property type="evidence" value="ECO:0007669"/>
    <property type="project" value="UniProtKB-KW"/>
</dbReference>
<feature type="domain" description="CBS" evidence="12">
    <location>
        <begin position="449"/>
        <end position="507"/>
    </location>
</feature>
<keyword evidence="14" id="KW-1185">Reference proteome</keyword>
<dbReference type="PANTHER" id="PTHR43427:SF6">
    <property type="entry name" value="CHLORIDE CHANNEL PROTEIN CLC-E"/>
    <property type="match status" value="1"/>
</dbReference>
<keyword evidence="2" id="KW-0813">Transport</keyword>
<dbReference type="InterPro" id="IPR001807">
    <property type="entry name" value="ClC"/>
</dbReference>
<feature type="transmembrane region" description="Helical" evidence="11">
    <location>
        <begin position="67"/>
        <end position="86"/>
    </location>
</feature>
<keyword evidence="5" id="KW-0406">Ion transport</keyword>
<feature type="transmembrane region" description="Helical" evidence="11">
    <location>
        <begin position="396"/>
        <end position="415"/>
    </location>
</feature>
<dbReference type="PANTHER" id="PTHR43427">
    <property type="entry name" value="CHLORIDE CHANNEL PROTEIN CLC-E"/>
    <property type="match status" value="1"/>
</dbReference>
<feature type="transmembrane region" description="Helical" evidence="11">
    <location>
        <begin position="363"/>
        <end position="390"/>
    </location>
</feature>
<evidence type="ECO:0000256" key="2">
    <source>
        <dbReference type="ARBA" id="ARBA00022448"/>
    </source>
</evidence>
<dbReference type="Gene3D" id="1.10.3080.10">
    <property type="entry name" value="Clc chloride channel"/>
    <property type="match status" value="1"/>
</dbReference>
<keyword evidence="10" id="KW-0129">CBS domain</keyword>
<evidence type="ECO:0000259" key="12">
    <source>
        <dbReference type="PROSITE" id="PS51371"/>
    </source>
</evidence>